<dbReference type="Proteomes" id="UP000823895">
    <property type="component" value="Unassembled WGS sequence"/>
</dbReference>
<dbReference type="EMBL" id="DWWI01000133">
    <property type="protein sequence ID" value="HJC43263.1"/>
    <property type="molecule type" value="Genomic_DNA"/>
</dbReference>
<accession>A0A9D2P6J0</accession>
<name>A0A9D2P6J0_9FIRM</name>
<organism evidence="1 2">
    <name type="scientific">Candidatus Mediterraneibacter gallistercoris</name>
    <dbReference type="NCBI Taxonomy" id="2838671"/>
    <lineage>
        <taxon>Bacteria</taxon>
        <taxon>Bacillati</taxon>
        <taxon>Bacillota</taxon>
        <taxon>Clostridia</taxon>
        <taxon>Lachnospirales</taxon>
        <taxon>Lachnospiraceae</taxon>
        <taxon>Mediterraneibacter</taxon>
    </lineage>
</organism>
<evidence type="ECO:0000313" key="2">
    <source>
        <dbReference type="Proteomes" id="UP000823895"/>
    </source>
</evidence>
<dbReference type="AlphaFoldDB" id="A0A9D2P6J0"/>
<evidence type="ECO:0000313" key="1">
    <source>
        <dbReference type="EMBL" id="HJC43263.1"/>
    </source>
</evidence>
<sequence length="149" mass="17409">MYGFKMPADQNEKACYKIQITGVYDLLLIISPDMIAALIAEMRRFDTREILVPAEKILPPGYAEYLKRVLIANEYSENVYDMAAEQFRRLEVEQSPCFDSVNVTRKKKTQFDLEAGEIFYMLIRNVKSRFRYVLLDEEGKEISVPLEHL</sequence>
<reference evidence="1" key="2">
    <citation type="submission" date="2021-04" db="EMBL/GenBank/DDBJ databases">
        <authorList>
            <person name="Gilroy R."/>
        </authorList>
    </citation>
    <scope>NUCLEOTIDE SEQUENCE</scope>
    <source>
        <strain evidence="1">CHK165-2605</strain>
    </source>
</reference>
<reference evidence="1" key="1">
    <citation type="journal article" date="2021" name="PeerJ">
        <title>Extensive microbial diversity within the chicken gut microbiome revealed by metagenomics and culture.</title>
        <authorList>
            <person name="Gilroy R."/>
            <person name="Ravi A."/>
            <person name="Getino M."/>
            <person name="Pursley I."/>
            <person name="Horton D.L."/>
            <person name="Alikhan N.F."/>
            <person name="Baker D."/>
            <person name="Gharbi K."/>
            <person name="Hall N."/>
            <person name="Watson M."/>
            <person name="Adriaenssens E.M."/>
            <person name="Foster-Nyarko E."/>
            <person name="Jarju S."/>
            <person name="Secka A."/>
            <person name="Antonio M."/>
            <person name="Oren A."/>
            <person name="Chaudhuri R.R."/>
            <person name="La Ragione R."/>
            <person name="Hildebrand F."/>
            <person name="Pallen M.J."/>
        </authorList>
    </citation>
    <scope>NUCLEOTIDE SEQUENCE</scope>
    <source>
        <strain evidence="1">CHK165-2605</strain>
    </source>
</reference>
<comment type="caution">
    <text evidence="1">The sequence shown here is derived from an EMBL/GenBank/DDBJ whole genome shotgun (WGS) entry which is preliminary data.</text>
</comment>
<protein>
    <submittedName>
        <fullName evidence="1">Uncharacterized protein</fullName>
    </submittedName>
</protein>
<gene>
    <name evidence="1" type="ORF">H9756_06215</name>
</gene>
<proteinExistence type="predicted"/>